<evidence type="ECO:0000313" key="1">
    <source>
        <dbReference type="EMBL" id="SVD80433.1"/>
    </source>
</evidence>
<name>A0A382YAY8_9ZZZZ</name>
<accession>A0A382YAY8</accession>
<reference evidence="1" key="1">
    <citation type="submission" date="2018-05" db="EMBL/GenBank/DDBJ databases">
        <authorList>
            <person name="Lanie J.A."/>
            <person name="Ng W.-L."/>
            <person name="Kazmierczak K.M."/>
            <person name="Andrzejewski T.M."/>
            <person name="Davidsen T.M."/>
            <person name="Wayne K.J."/>
            <person name="Tettelin H."/>
            <person name="Glass J.I."/>
            <person name="Rusch D."/>
            <person name="Podicherti R."/>
            <person name="Tsui H.-C.T."/>
            <person name="Winkler M.E."/>
        </authorList>
    </citation>
    <scope>NUCLEOTIDE SEQUENCE</scope>
</reference>
<dbReference type="EMBL" id="UINC01174355">
    <property type="protein sequence ID" value="SVD80433.1"/>
    <property type="molecule type" value="Genomic_DNA"/>
</dbReference>
<evidence type="ECO:0008006" key="2">
    <source>
        <dbReference type="Google" id="ProtNLM"/>
    </source>
</evidence>
<proteinExistence type="predicted"/>
<sequence>MRVFARMIRGMVLCIVALWATAALADGPFILSPVDPQPDKASLNPGLAVEYAYGEAKWLEEAEGWRGKTKPGPPLEGFVYGDSTVGEKILTADSSEYVVAFIKGLMHFKEGTHELEFQSNDGLRVMLSGQKVHEHDGRHKCEPKGITIITVPKTGWYAV</sequence>
<feature type="non-terminal residue" evidence="1">
    <location>
        <position position="159"/>
    </location>
</feature>
<dbReference type="AlphaFoldDB" id="A0A382YAY8"/>
<organism evidence="1">
    <name type="scientific">marine metagenome</name>
    <dbReference type="NCBI Taxonomy" id="408172"/>
    <lineage>
        <taxon>unclassified sequences</taxon>
        <taxon>metagenomes</taxon>
        <taxon>ecological metagenomes</taxon>
    </lineage>
</organism>
<protein>
    <recommendedName>
        <fullName evidence="2">PA14 domain-containing protein</fullName>
    </recommendedName>
</protein>
<gene>
    <name evidence="1" type="ORF">METZ01_LOCUS433287</name>
</gene>